<evidence type="ECO:0000313" key="1">
    <source>
        <dbReference type="EMBL" id="MBP1926441.1"/>
    </source>
</evidence>
<keyword evidence="2" id="KW-1185">Reference proteome</keyword>
<comment type="caution">
    <text evidence="1">The sequence shown here is derived from an EMBL/GenBank/DDBJ whole genome shotgun (WGS) entry which is preliminary data.</text>
</comment>
<sequence length="92" mass="10682">MNICLKYCGGCNPRYDRKKIVEYLKKDFDDINIILQTDNNVCDFVVIISGCMSSCVNHENIEGKYGKFVIRDFNDYEALKSILLATVKNRYK</sequence>
<dbReference type="EC" id="2.8.3.-" evidence="1"/>
<name>A0ABS4GFH8_9FIRM</name>
<dbReference type="GO" id="GO:0016740">
    <property type="term" value="F:transferase activity"/>
    <property type="evidence" value="ECO:0007669"/>
    <property type="project" value="UniProtKB-KW"/>
</dbReference>
<dbReference type="RefSeq" id="WP_209512172.1">
    <property type="nucleotide sequence ID" value="NZ_JAGGKS010000006.1"/>
</dbReference>
<reference evidence="1 2" key="1">
    <citation type="submission" date="2021-03" db="EMBL/GenBank/DDBJ databases">
        <title>Genomic Encyclopedia of Type Strains, Phase IV (KMG-IV): sequencing the most valuable type-strain genomes for metagenomic binning, comparative biology and taxonomic classification.</title>
        <authorList>
            <person name="Goeker M."/>
        </authorList>
    </citation>
    <scope>NUCLEOTIDE SEQUENCE [LARGE SCALE GENOMIC DNA]</scope>
    <source>
        <strain evidence="1 2">DSM 24004</strain>
    </source>
</reference>
<evidence type="ECO:0000313" key="2">
    <source>
        <dbReference type="Proteomes" id="UP001519342"/>
    </source>
</evidence>
<accession>A0ABS4GFH8</accession>
<keyword evidence="1" id="KW-0808">Transferase</keyword>
<protein>
    <submittedName>
        <fullName evidence="1">4-hydroxybutyrate CoA-transferase</fullName>
        <ecNumber evidence="1">2.8.3.-</ecNumber>
    </submittedName>
</protein>
<organism evidence="1 2">
    <name type="scientific">Sedimentibacter acidaminivorans</name>
    <dbReference type="NCBI Taxonomy" id="913099"/>
    <lineage>
        <taxon>Bacteria</taxon>
        <taxon>Bacillati</taxon>
        <taxon>Bacillota</taxon>
        <taxon>Tissierellia</taxon>
        <taxon>Sedimentibacter</taxon>
    </lineage>
</organism>
<dbReference type="EMBL" id="JAGGKS010000006">
    <property type="protein sequence ID" value="MBP1926441.1"/>
    <property type="molecule type" value="Genomic_DNA"/>
</dbReference>
<proteinExistence type="predicted"/>
<dbReference type="Proteomes" id="UP001519342">
    <property type="component" value="Unassembled WGS sequence"/>
</dbReference>
<gene>
    <name evidence="1" type="ORF">J2Z76_002306</name>
</gene>